<accession>A0A1X0G136</accession>
<proteinExistence type="predicted"/>
<dbReference type="RefSeq" id="WP_083093999.1">
    <property type="nucleotide sequence ID" value="NZ_AP022590.1"/>
</dbReference>
<keyword evidence="4" id="KW-1185">Reference proteome</keyword>
<reference evidence="2 3" key="1">
    <citation type="submission" date="2017-02" db="EMBL/GenBank/DDBJ databases">
        <title>The new phylogeny of genus Mycobacterium.</title>
        <authorList>
            <person name="Tortoli E."/>
            <person name="Trovato A."/>
            <person name="Cirillo D.M."/>
        </authorList>
    </citation>
    <scope>NUCLEOTIDE SEQUENCE [LARGE SCALE GENOMIC DNA]</scope>
    <source>
        <strain evidence="2 3">DSM 45255</strain>
    </source>
</reference>
<dbReference type="SUPFAM" id="SSF50494">
    <property type="entry name" value="Trypsin-like serine proteases"/>
    <property type="match status" value="1"/>
</dbReference>
<gene>
    <name evidence="2" type="ORF">BST30_06035</name>
    <name evidence="1" type="ORF">MMAN_09710</name>
</gene>
<organism evidence="2 3">
    <name type="scientific">Mycobacterium mantenii</name>
    <dbReference type="NCBI Taxonomy" id="560555"/>
    <lineage>
        <taxon>Bacteria</taxon>
        <taxon>Bacillati</taxon>
        <taxon>Actinomycetota</taxon>
        <taxon>Actinomycetes</taxon>
        <taxon>Mycobacteriales</taxon>
        <taxon>Mycobacteriaceae</taxon>
        <taxon>Mycobacterium</taxon>
        <taxon>Mycobacterium avium complex (MAC)</taxon>
    </lineage>
</organism>
<evidence type="ECO:0000313" key="3">
    <source>
        <dbReference type="Proteomes" id="UP000192760"/>
    </source>
</evidence>
<dbReference type="AlphaFoldDB" id="A0A1X0G136"/>
<sequence>MKATLAGAGIITSMTSTPQLDMIPTSVISRVLQFTGERERPGTAFVIGTGADQRLITARHLCNDEHEEVVYLRHPWTNKGFAYQTTLIRVGRDVASKADFAVFRMQNPIHVGDDIPLVTGGMFIPQTAFVIGYPHGWGTQGKGDLQTLPLVKSCVIAGRATIEDIDLFYVDTIVNRGFSGGPLMFIDKRTGEAKFAGVVVKNMTTPIREPTSNEPNPPEAPAGIGVVIAELTFRAALQTGTG</sequence>
<reference evidence="1" key="3">
    <citation type="submission" date="2020-02" db="EMBL/GenBank/DDBJ databases">
        <authorList>
            <person name="Matsumoto Y."/>
            <person name="Kinjo T."/>
            <person name="Motooka D."/>
            <person name="Nabeya D."/>
            <person name="Jung N."/>
            <person name="Uechi K."/>
            <person name="Horii T."/>
            <person name="Iida T."/>
            <person name="Fujita J."/>
            <person name="Nakamura S."/>
        </authorList>
    </citation>
    <scope>NUCLEOTIDE SEQUENCE</scope>
    <source>
        <strain evidence="1">JCM 18113</strain>
    </source>
</reference>
<dbReference type="Gene3D" id="2.40.10.120">
    <property type="match status" value="1"/>
</dbReference>
<dbReference type="Pfam" id="PF13365">
    <property type="entry name" value="Trypsin_2"/>
    <property type="match status" value="1"/>
</dbReference>
<evidence type="ECO:0008006" key="5">
    <source>
        <dbReference type="Google" id="ProtNLM"/>
    </source>
</evidence>
<dbReference type="Proteomes" id="UP000192760">
    <property type="component" value="Unassembled WGS sequence"/>
</dbReference>
<reference evidence="1 4" key="2">
    <citation type="journal article" date="2019" name="Emerg. Microbes Infect.">
        <title>Comprehensive subspecies identification of 175 nontuberculous mycobacteria species based on 7547 genomic profiles.</title>
        <authorList>
            <person name="Matsumoto Y."/>
            <person name="Kinjo T."/>
            <person name="Motooka D."/>
            <person name="Nabeya D."/>
            <person name="Jung N."/>
            <person name="Uechi K."/>
            <person name="Horii T."/>
            <person name="Iida T."/>
            <person name="Fujita J."/>
            <person name="Nakamura S."/>
        </authorList>
    </citation>
    <scope>NUCLEOTIDE SEQUENCE [LARGE SCALE GENOMIC DNA]</scope>
    <source>
        <strain evidence="1 4">JCM 18113</strain>
    </source>
</reference>
<dbReference type="EMBL" id="MVHW01000005">
    <property type="protein sequence ID" value="ORB07508.1"/>
    <property type="molecule type" value="Genomic_DNA"/>
</dbReference>
<evidence type="ECO:0000313" key="4">
    <source>
        <dbReference type="Proteomes" id="UP000465812"/>
    </source>
</evidence>
<name>A0A1X0G136_MYCNT</name>
<dbReference type="InterPro" id="IPR009003">
    <property type="entry name" value="Peptidase_S1_PA"/>
</dbReference>
<evidence type="ECO:0000313" key="1">
    <source>
        <dbReference type="EMBL" id="BBY36837.1"/>
    </source>
</evidence>
<dbReference type="Proteomes" id="UP000465812">
    <property type="component" value="Chromosome"/>
</dbReference>
<evidence type="ECO:0000313" key="2">
    <source>
        <dbReference type="EMBL" id="ORB07508.1"/>
    </source>
</evidence>
<dbReference type="EMBL" id="AP022590">
    <property type="protein sequence ID" value="BBY36837.1"/>
    <property type="molecule type" value="Genomic_DNA"/>
</dbReference>
<protein>
    <recommendedName>
        <fullName evidence="5">Serine protease</fullName>
    </recommendedName>
</protein>